<reference evidence="3" key="1">
    <citation type="journal article" date="2019" name="Int. J. Syst. Evol. Microbiol.">
        <title>The Global Catalogue of Microorganisms (GCM) 10K type strain sequencing project: providing services to taxonomists for standard genome sequencing and annotation.</title>
        <authorList>
            <consortium name="The Broad Institute Genomics Platform"/>
            <consortium name="The Broad Institute Genome Sequencing Center for Infectious Disease"/>
            <person name="Wu L."/>
            <person name="Ma J."/>
        </authorList>
    </citation>
    <scope>NUCLEOTIDE SEQUENCE [LARGE SCALE GENOMIC DNA]</scope>
    <source>
        <strain evidence="3">YJ-61-S</strain>
    </source>
</reference>
<proteinExistence type="predicted"/>
<name>A0ABV9HX13_9FLAO</name>
<dbReference type="Proteomes" id="UP001596043">
    <property type="component" value="Unassembled WGS sequence"/>
</dbReference>
<dbReference type="EMBL" id="JBHSFV010000005">
    <property type="protein sequence ID" value="MFC4634275.1"/>
    <property type="molecule type" value="Genomic_DNA"/>
</dbReference>
<comment type="caution">
    <text evidence="2">The sequence shown here is derived from an EMBL/GenBank/DDBJ whole genome shotgun (WGS) entry which is preliminary data.</text>
</comment>
<evidence type="ECO:0000256" key="1">
    <source>
        <dbReference type="SAM" id="MobiDB-lite"/>
    </source>
</evidence>
<keyword evidence="3" id="KW-1185">Reference proteome</keyword>
<evidence type="ECO:0008006" key="4">
    <source>
        <dbReference type="Google" id="ProtNLM"/>
    </source>
</evidence>
<protein>
    <recommendedName>
        <fullName evidence="4">Lipoprotein</fullName>
    </recommendedName>
</protein>
<gene>
    <name evidence="2" type="ORF">ACFO3O_10175</name>
</gene>
<organism evidence="2 3">
    <name type="scientific">Dokdonia ponticola</name>
    <dbReference type="NCBI Taxonomy" id="2041041"/>
    <lineage>
        <taxon>Bacteria</taxon>
        <taxon>Pseudomonadati</taxon>
        <taxon>Bacteroidota</taxon>
        <taxon>Flavobacteriia</taxon>
        <taxon>Flavobacteriales</taxon>
        <taxon>Flavobacteriaceae</taxon>
        <taxon>Dokdonia</taxon>
    </lineage>
</organism>
<dbReference type="RefSeq" id="WP_379978499.1">
    <property type="nucleotide sequence ID" value="NZ_JBHSFV010000005.1"/>
</dbReference>
<evidence type="ECO:0000313" key="2">
    <source>
        <dbReference type="EMBL" id="MFC4634275.1"/>
    </source>
</evidence>
<feature type="compositionally biased region" description="Basic and acidic residues" evidence="1">
    <location>
        <begin position="47"/>
        <end position="58"/>
    </location>
</feature>
<feature type="compositionally biased region" description="Low complexity" evidence="1">
    <location>
        <begin position="28"/>
        <end position="46"/>
    </location>
</feature>
<evidence type="ECO:0000313" key="3">
    <source>
        <dbReference type="Proteomes" id="UP001596043"/>
    </source>
</evidence>
<dbReference type="PROSITE" id="PS51257">
    <property type="entry name" value="PROKAR_LIPOPROTEIN"/>
    <property type="match status" value="1"/>
</dbReference>
<accession>A0ABV9HX13</accession>
<sequence>MKKIFYSKLLLLSALLIMSCDKKKEDTATNSTTTSSASSTNTIDNAASKEIRKTETKPQEKTINVIINTTVKPPKYPDMDALMDHLLTRSNHPKAPLTEEQIDQINALADDIEITVFKDQTSWTKIKKQMVQHIKSEILTPEQLLLVSRRPKTN</sequence>
<feature type="region of interest" description="Disordered" evidence="1">
    <location>
        <begin position="26"/>
        <end position="58"/>
    </location>
</feature>